<dbReference type="GO" id="GO:0006741">
    <property type="term" value="P:NADP+ biosynthetic process"/>
    <property type="evidence" value="ECO:0007669"/>
    <property type="project" value="InterPro"/>
</dbReference>
<dbReference type="AlphaFoldDB" id="A0AAV7YZM9"/>
<dbReference type="PANTHER" id="PTHR20275:SF0">
    <property type="entry name" value="NAD KINASE"/>
    <property type="match status" value="1"/>
</dbReference>
<evidence type="ECO:0000313" key="7">
    <source>
        <dbReference type="EMBL" id="KAJ3434164.1"/>
    </source>
</evidence>
<feature type="compositionally biased region" description="Basic and acidic residues" evidence="6">
    <location>
        <begin position="10"/>
        <end position="20"/>
    </location>
</feature>
<organism evidence="7 8">
    <name type="scientific">Anaeramoeba flamelloides</name>
    <dbReference type="NCBI Taxonomy" id="1746091"/>
    <lineage>
        <taxon>Eukaryota</taxon>
        <taxon>Metamonada</taxon>
        <taxon>Anaeramoebidae</taxon>
        <taxon>Anaeramoeba</taxon>
    </lineage>
</organism>
<dbReference type="GO" id="GO:0003951">
    <property type="term" value="F:NAD+ kinase activity"/>
    <property type="evidence" value="ECO:0007669"/>
    <property type="project" value="InterPro"/>
</dbReference>
<dbReference type="InterPro" id="IPR017437">
    <property type="entry name" value="ATP-NAD_kinase_PpnK-typ_C"/>
</dbReference>
<keyword evidence="4" id="KW-0521">NADP</keyword>
<feature type="region of interest" description="Disordered" evidence="6">
    <location>
        <begin position="30"/>
        <end position="96"/>
    </location>
</feature>
<keyword evidence="3 7" id="KW-0418">Kinase</keyword>
<dbReference type="InterPro" id="IPR016064">
    <property type="entry name" value="NAD/diacylglycerol_kinase_sf"/>
</dbReference>
<sequence length="504" mass="58082">MSTFLVNNLQEKDKENQKEKLLVTIQKVKTKKTIQNDDDEKKKNKKHHHNHHHHHHHRSQKHHHGRNRVHHKRGHNKRYHHKSRKELKHQQKMKKMNKMEYRKSLKKRIKEKKNLKSQNAFQVERKSLSKSKTISKTQTTKKEKVKKKGSFDEISSPKVRINVIKTNNSKKERSVDNYFLRGNDFIHPLSARNELKLDWKTKPKTVLLIKQRGDTETTKLMSKMLKLLTFAYQINVLIEPSAKEDFPDYECFDTNDKPNLYQIFDFVISLGGNGTFLYTVSLFNLQPVPPVLGFSVGSLRFLTNYDSKNFRKSIKAAIQGKFFLTLRSRLVCRIFSDDELVFKTNILNEAVIDRSGSSRVVNLKCYCDNVKFTTISADGVLVSTPTGSTGYNISAGGPITHPAVSGILFTPMCAHSLSARPLLFPDSVVIKIKVAKDSNGICYCTFDGKQYGELKKGMYLTITTSKYPVPSINVNNSVADWFQAISTILGWNERKIKQKPYEED</sequence>
<dbReference type="EMBL" id="JANTQA010000045">
    <property type="protein sequence ID" value="KAJ3434164.1"/>
    <property type="molecule type" value="Genomic_DNA"/>
</dbReference>
<reference evidence="7" key="1">
    <citation type="submission" date="2022-08" db="EMBL/GenBank/DDBJ databases">
        <title>Novel sulphate-reducing endosymbionts in the free-living metamonad Anaeramoeba.</title>
        <authorList>
            <person name="Jerlstrom-Hultqvist J."/>
            <person name="Cepicka I."/>
            <person name="Gallot-Lavallee L."/>
            <person name="Salas-Leiva D."/>
            <person name="Curtis B.A."/>
            <person name="Zahonova K."/>
            <person name="Pipaliya S."/>
            <person name="Dacks J."/>
            <person name="Roger A.J."/>
        </authorList>
    </citation>
    <scope>NUCLEOTIDE SEQUENCE</scope>
    <source>
        <strain evidence="7">Busselton2</strain>
    </source>
</reference>
<accession>A0AAV7YZM9</accession>
<dbReference type="InterPro" id="IPR002504">
    <property type="entry name" value="NADK"/>
</dbReference>
<name>A0AAV7YZM9_9EUKA</name>
<dbReference type="PANTHER" id="PTHR20275">
    <property type="entry name" value="NAD KINASE"/>
    <property type="match status" value="1"/>
</dbReference>
<dbReference type="SUPFAM" id="SSF111331">
    <property type="entry name" value="NAD kinase/diacylglycerol kinase-like"/>
    <property type="match status" value="1"/>
</dbReference>
<proteinExistence type="inferred from homology"/>
<evidence type="ECO:0000256" key="3">
    <source>
        <dbReference type="ARBA" id="ARBA00022777"/>
    </source>
</evidence>
<dbReference type="Proteomes" id="UP001146793">
    <property type="component" value="Unassembled WGS sequence"/>
</dbReference>
<gene>
    <name evidence="7" type="ORF">M0812_20229</name>
</gene>
<dbReference type="GO" id="GO:0019674">
    <property type="term" value="P:NAD+ metabolic process"/>
    <property type="evidence" value="ECO:0007669"/>
    <property type="project" value="InterPro"/>
</dbReference>
<dbReference type="InterPro" id="IPR017438">
    <property type="entry name" value="ATP-NAD_kinase_N"/>
</dbReference>
<comment type="caution">
    <text evidence="7">The sequence shown here is derived from an EMBL/GenBank/DDBJ whole genome shotgun (WGS) entry which is preliminary data.</text>
</comment>
<keyword evidence="2" id="KW-0808">Transferase</keyword>
<evidence type="ECO:0000256" key="4">
    <source>
        <dbReference type="ARBA" id="ARBA00022857"/>
    </source>
</evidence>
<evidence type="ECO:0000256" key="6">
    <source>
        <dbReference type="SAM" id="MobiDB-lite"/>
    </source>
</evidence>
<dbReference type="Gene3D" id="3.40.50.10330">
    <property type="entry name" value="Probable inorganic polyphosphate/atp-NAD kinase, domain 1"/>
    <property type="match status" value="1"/>
</dbReference>
<dbReference type="Gene3D" id="2.60.200.30">
    <property type="entry name" value="Probable inorganic polyphosphate/atp-NAD kinase, domain 2"/>
    <property type="match status" value="1"/>
</dbReference>
<comment type="similarity">
    <text evidence="1">Belongs to the NAD kinase family.</text>
</comment>
<evidence type="ECO:0000313" key="8">
    <source>
        <dbReference type="Proteomes" id="UP001146793"/>
    </source>
</evidence>
<dbReference type="Pfam" id="PF01513">
    <property type="entry name" value="NAD_kinase"/>
    <property type="match status" value="1"/>
</dbReference>
<keyword evidence="5" id="KW-0520">NAD</keyword>
<feature type="region of interest" description="Disordered" evidence="6">
    <location>
        <begin position="108"/>
        <end position="143"/>
    </location>
</feature>
<feature type="region of interest" description="Disordered" evidence="6">
    <location>
        <begin position="1"/>
        <end position="20"/>
    </location>
</feature>
<evidence type="ECO:0000256" key="2">
    <source>
        <dbReference type="ARBA" id="ARBA00022679"/>
    </source>
</evidence>
<feature type="compositionally biased region" description="Basic residues" evidence="6">
    <location>
        <begin position="43"/>
        <end position="96"/>
    </location>
</feature>
<protein>
    <submittedName>
        <fullName evidence="7">Nad kinase</fullName>
    </submittedName>
</protein>
<dbReference type="Pfam" id="PF20143">
    <property type="entry name" value="NAD_kinase_C"/>
    <property type="match status" value="1"/>
</dbReference>
<dbReference type="HAMAP" id="MF_00361">
    <property type="entry name" value="NAD_kinase"/>
    <property type="match status" value="1"/>
</dbReference>
<evidence type="ECO:0000256" key="5">
    <source>
        <dbReference type="ARBA" id="ARBA00023027"/>
    </source>
</evidence>
<evidence type="ECO:0000256" key="1">
    <source>
        <dbReference type="ARBA" id="ARBA00010995"/>
    </source>
</evidence>